<dbReference type="InterPro" id="IPR057326">
    <property type="entry name" value="KR_dom"/>
</dbReference>
<evidence type="ECO:0000256" key="8">
    <source>
        <dbReference type="ARBA" id="ARBA00023098"/>
    </source>
</evidence>
<comment type="catalytic activity">
    <reaction evidence="19">
        <text>(2E)-decenoyl-CoA + NADPH + H(+) = decanoyl-CoA + NADP(+)</text>
        <dbReference type="Rhea" id="RHEA:44960"/>
        <dbReference type="ChEBI" id="CHEBI:15378"/>
        <dbReference type="ChEBI" id="CHEBI:57783"/>
        <dbReference type="ChEBI" id="CHEBI:58349"/>
        <dbReference type="ChEBI" id="CHEBI:61406"/>
        <dbReference type="ChEBI" id="CHEBI:61430"/>
    </reaction>
    <physiologicalReaction direction="left-to-right" evidence="19">
        <dbReference type="Rhea" id="RHEA:44961"/>
    </physiologicalReaction>
</comment>
<evidence type="ECO:0000256" key="4">
    <source>
        <dbReference type="ARBA" id="ARBA00022553"/>
    </source>
</evidence>
<dbReference type="Pfam" id="PF13561">
    <property type="entry name" value="adh_short_C2"/>
    <property type="match status" value="1"/>
</dbReference>
<keyword evidence="3" id="KW-0444">Lipid biosynthesis</keyword>
<dbReference type="EMBL" id="QEAP01000107">
    <property type="protein sequence ID" value="TPX74804.1"/>
    <property type="molecule type" value="Genomic_DNA"/>
</dbReference>
<dbReference type="GO" id="GO:0005777">
    <property type="term" value="C:peroxisome"/>
    <property type="evidence" value="ECO:0007669"/>
    <property type="project" value="UniProtKB-SubCell"/>
</dbReference>
<evidence type="ECO:0000313" key="23">
    <source>
        <dbReference type="Proteomes" id="UP000320333"/>
    </source>
</evidence>
<dbReference type="STRING" id="246404.A0A507FEZ1"/>
<evidence type="ECO:0000256" key="6">
    <source>
        <dbReference type="ARBA" id="ARBA00022857"/>
    </source>
</evidence>
<comment type="subunit">
    <text evidence="12">Interacts with PEX5, probably required to target it into peroxisomes.</text>
</comment>
<keyword evidence="8" id="KW-0443">Lipid metabolism</keyword>
<comment type="catalytic activity">
    <reaction evidence="20">
        <text>(2E)-octenoyl-CoA + NADPH + H(+) = octanoyl-CoA + NADP(+)</text>
        <dbReference type="Rhea" id="RHEA:44952"/>
        <dbReference type="ChEBI" id="CHEBI:15378"/>
        <dbReference type="ChEBI" id="CHEBI:57386"/>
        <dbReference type="ChEBI" id="CHEBI:57783"/>
        <dbReference type="ChEBI" id="CHEBI:58349"/>
        <dbReference type="ChEBI" id="CHEBI:62242"/>
    </reaction>
    <physiologicalReaction direction="left-to-right" evidence="20">
        <dbReference type="Rhea" id="RHEA:44953"/>
    </physiologicalReaction>
</comment>
<keyword evidence="23" id="KW-1185">Reference proteome</keyword>
<evidence type="ECO:0000256" key="11">
    <source>
        <dbReference type="ARBA" id="ARBA00037124"/>
    </source>
</evidence>
<evidence type="ECO:0000256" key="15">
    <source>
        <dbReference type="ARBA" id="ARBA00047570"/>
    </source>
</evidence>
<keyword evidence="4" id="KW-0597">Phosphoprotein</keyword>
<comment type="catalytic activity">
    <reaction evidence="18">
        <text>a (2E)-enoyl-CoA + NADPH + H(+) = a 2,3-saturated acyl-CoA + NADP(+)</text>
        <dbReference type="Rhea" id="RHEA:33763"/>
        <dbReference type="ChEBI" id="CHEBI:15378"/>
        <dbReference type="ChEBI" id="CHEBI:57783"/>
        <dbReference type="ChEBI" id="CHEBI:58349"/>
        <dbReference type="ChEBI" id="CHEBI:58856"/>
        <dbReference type="ChEBI" id="CHEBI:65111"/>
        <dbReference type="EC" id="1.3.1.38"/>
    </reaction>
    <physiologicalReaction direction="left-to-right" evidence="18">
        <dbReference type="Rhea" id="RHEA:33764"/>
    </physiologicalReaction>
</comment>
<name>A0A507FEZ1_9FUNG</name>
<evidence type="ECO:0000256" key="20">
    <source>
        <dbReference type="ARBA" id="ARBA00049559"/>
    </source>
</evidence>
<keyword evidence="9" id="KW-0576">Peroxisome</keyword>
<evidence type="ECO:0000259" key="21">
    <source>
        <dbReference type="SMART" id="SM00822"/>
    </source>
</evidence>
<comment type="subcellular location">
    <subcellularLocation>
        <location evidence="1">Peroxisome</location>
    </subcellularLocation>
</comment>
<dbReference type="PANTHER" id="PTHR24317:SF7">
    <property type="entry name" value="PEROXISOMAL TRANS-2-ENOYL-COA REDUCTASE"/>
    <property type="match status" value="1"/>
</dbReference>
<evidence type="ECO:0000256" key="14">
    <source>
        <dbReference type="ARBA" id="ARBA00041063"/>
    </source>
</evidence>
<evidence type="ECO:0000256" key="19">
    <source>
        <dbReference type="ARBA" id="ARBA00049386"/>
    </source>
</evidence>
<sequence length="323" mass="33722">MHYESVFRASTFAGKRILITGGGSGIGRCTAHELATLGAHVILLARSADALARVQREIVQCGGRCDCVVADVRNPEAVRAAVASAVASFGFLSGLVNCAGGQFPSPAEAISDKGWRAVVDLNLNGTWNVIKAVQSHHQPSNGPLSIVSVTADVRNGKLFMAHTAAARAGVENLTMTLAQEWGSQGIRVNCVAPGTILGNGISSYADQVKQQTVETHFMTPAGRLGTEAEISSAIVFLLSPGASFVTGHTIQVTGGAHLRKGFEDAFMPYVSENTVPPYFGFTSIAGKADTDPGAEQIPAYFASGKIPAGFEGLVAEYMKGSKL</sequence>
<gene>
    <name evidence="22" type="ORF">CcCBS67573_g03911</name>
</gene>
<protein>
    <recommendedName>
        <fullName evidence="14">Peroxisomal trans-2-enoyl-CoA reductase</fullName>
        <ecNumber evidence="13">1.3.1.38</ecNumber>
    </recommendedName>
</protein>
<evidence type="ECO:0000256" key="12">
    <source>
        <dbReference type="ARBA" id="ARBA00038622"/>
    </source>
</evidence>
<keyword evidence="10" id="KW-0275">Fatty acid biosynthesis</keyword>
<dbReference type="SUPFAM" id="SSF51735">
    <property type="entry name" value="NAD(P)-binding Rossmann-fold domains"/>
    <property type="match status" value="1"/>
</dbReference>
<dbReference type="InterPro" id="IPR052388">
    <property type="entry name" value="Peroxisomal_t2-enoyl-CoA_red"/>
</dbReference>
<evidence type="ECO:0000256" key="9">
    <source>
        <dbReference type="ARBA" id="ARBA00023140"/>
    </source>
</evidence>
<evidence type="ECO:0000256" key="1">
    <source>
        <dbReference type="ARBA" id="ARBA00004275"/>
    </source>
</evidence>
<dbReference type="PRINTS" id="PR00081">
    <property type="entry name" value="GDHRDH"/>
</dbReference>
<dbReference type="AlphaFoldDB" id="A0A507FEZ1"/>
<keyword evidence="5" id="KW-0276">Fatty acid metabolism</keyword>
<evidence type="ECO:0000256" key="18">
    <source>
        <dbReference type="ARBA" id="ARBA00049251"/>
    </source>
</evidence>
<evidence type="ECO:0000256" key="7">
    <source>
        <dbReference type="ARBA" id="ARBA00023002"/>
    </source>
</evidence>
<evidence type="ECO:0000256" key="13">
    <source>
        <dbReference type="ARBA" id="ARBA00038849"/>
    </source>
</evidence>
<evidence type="ECO:0000256" key="3">
    <source>
        <dbReference type="ARBA" id="ARBA00022516"/>
    </source>
</evidence>
<feature type="domain" description="Ketoreductase" evidence="21">
    <location>
        <begin position="15"/>
        <end position="184"/>
    </location>
</feature>
<dbReference type="InterPro" id="IPR002347">
    <property type="entry name" value="SDR_fam"/>
</dbReference>
<keyword evidence="6" id="KW-0521">NADP</keyword>
<comment type="caution">
    <text evidence="22">The sequence shown here is derived from an EMBL/GenBank/DDBJ whole genome shotgun (WGS) entry which is preliminary data.</text>
</comment>
<keyword evidence="7" id="KW-0560">Oxidoreductase</keyword>
<evidence type="ECO:0000256" key="17">
    <source>
        <dbReference type="ARBA" id="ARBA00049108"/>
    </source>
</evidence>
<dbReference type="Proteomes" id="UP000320333">
    <property type="component" value="Unassembled WGS sequence"/>
</dbReference>
<evidence type="ECO:0000256" key="5">
    <source>
        <dbReference type="ARBA" id="ARBA00022832"/>
    </source>
</evidence>
<dbReference type="GO" id="GO:0019166">
    <property type="term" value="F:trans-2-enoyl-CoA reductase (NADPH) activity"/>
    <property type="evidence" value="ECO:0007669"/>
    <property type="project" value="UniProtKB-EC"/>
</dbReference>
<reference evidence="22 23" key="1">
    <citation type="journal article" date="2019" name="Sci. Rep.">
        <title>Comparative genomics of chytrid fungi reveal insights into the obligate biotrophic and pathogenic lifestyle of Synchytrium endobioticum.</title>
        <authorList>
            <person name="van de Vossenberg B.T.L.H."/>
            <person name="Warris S."/>
            <person name="Nguyen H.D.T."/>
            <person name="van Gent-Pelzer M.P.E."/>
            <person name="Joly D.L."/>
            <person name="van de Geest H.C."/>
            <person name="Bonants P.J.M."/>
            <person name="Smith D.S."/>
            <person name="Levesque C.A."/>
            <person name="van der Lee T.A.J."/>
        </authorList>
    </citation>
    <scope>NUCLEOTIDE SEQUENCE [LARGE SCALE GENOMIC DNA]</scope>
    <source>
        <strain evidence="22 23">CBS 675.73</strain>
    </source>
</reference>
<comment type="catalytic activity">
    <reaction evidence="16">
        <text>(2E)-tetradecenoyl-CoA + NADPH + H(+) = tetradecanoyl-CoA + NADP(+)</text>
        <dbReference type="Rhea" id="RHEA:44968"/>
        <dbReference type="ChEBI" id="CHEBI:15378"/>
        <dbReference type="ChEBI" id="CHEBI:57385"/>
        <dbReference type="ChEBI" id="CHEBI:57783"/>
        <dbReference type="ChEBI" id="CHEBI:58349"/>
        <dbReference type="ChEBI" id="CHEBI:61405"/>
    </reaction>
    <physiologicalReaction direction="left-to-right" evidence="16">
        <dbReference type="Rhea" id="RHEA:44969"/>
    </physiologicalReaction>
</comment>
<comment type="pathway">
    <text evidence="2">Lipid metabolism.</text>
</comment>
<dbReference type="Gene3D" id="3.40.50.720">
    <property type="entry name" value="NAD(P)-binding Rossmann-like Domain"/>
    <property type="match status" value="1"/>
</dbReference>
<evidence type="ECO:0000313" key="22">
    <source>
        <dbReference type="EMBL" id="TPX74804.1"/>
    </source>
</evidence>
<dbReference type="OrthoDB" id="2136131at2759"/>
<accession>A0A507FEZ1</accession>
<dbReference type="InterPro" id="IPR036291">
    <property type="entry name" value="NAD(P)-bd_dom_sf"/>
</dbReference>
<evidence type="ECO:0000256" key="2">
    <source>
        <dbReference type="ARBA" id="ARBA00005189"/>
    </source>
</evidence>
<dbReference type="PANTHER" id="PTHR24317">
    <property type="entry name" value="PEROXISOMAL TRANS-2-ENOYL-COA REDUCTASE"/>
    <property type="match status" value="1"/>
</dbReference>
<comment type="function">
    <text evidence="11">Participates in chain elongation of fatty acids. Catalyzes the reduction of trans-2-enoyl-CoAs of varying chain lengths from 6:1 to 16:1, having maximum activity with 10:1 CoA. Has no 2,4-dienoyl-CoA reductase activity.</text>
</comment>
<dbReference type="EC" id="1.3.1.38" evidence="13"/>
<proteinExistence type="predicted"/>
<dbReference type="GO" id="GO:0006633">
    <property type="term" value="P:fatty acid biosynthetic process"/>
    <property type="evidence" value="ECO:0007669"/>
    <property type="project" value="UniProtKB-KW"/>
</dbReference>
<organism evidence="22 23">
    <name type="scientific">Chytriomyces confervae</name>
    <dbReference type="NCBI Taxonomy" id="246404"/>
    <lineage>
        <taxon>Eukaryota</taxon>
        <taxon>Fungi</taxon>
        <taxon>Fungi incertae sedis</taxon>
        <taxon>Chytridiomycota</taxon>
        <taxon>Chytridiomycota incertae sedis</taxon>
        <taxon>Chytridiomycetes</taxon>
        <taxon>Chytridiales</taxon>
        <taxon>Chytriomycetaceae</taxon>
        <taxon>Chytriomyces</taxon>
    </lineage>
</organism>
<comment type="catalytic activity">
    <reaction evidence="17">
        <text>(2E)-hexenoyl-CoA + NADPH + H(+) = hexanoyl-CoA + NADP(+)</text>
        <dbReference type="Rhea" id="RHEA:44956"/>
        <dbReference type="ChEBI" id="CHEBI:15378"/>
        <dbReference type="ChEBI" id="CHEBI:57783"/>
        <dbReference type="ChEBI" id="CHEBI:58349"/>
        <dbReference type="ChEBI" id="CHEBI:62077"/>
        <dbReference type="ChEBI" id="CHEBI:62620"/>
    </reaction>
    <physiologicalReaction direction="left-to-right" evidence="17">
        <dbReference type="Rhea" id="RHEA:44957"/>
    </physiologicalReaction>
</comment>
<evidence type="ECO:0000256" key="10">
    <source>
        <dbReference type="ARBA" id="ARBA00023160"/>
    </source>
</evidence>
<evidence type="ECO:0000256" key="16">
    <source>
        <dbReference type="ARBA" id="ARBA00048686"/>
    </source>
</evidence>
<dbReference type="FunFam" id="3.40.50.720:FF:000084">
    <property type="entry name" value="Short-chain dehydrogenase reductase"/>
    <property type="match status" value="1"/>
</dbReference>
<comment type="catalytic activity">
    <reaction evidence="15">
        <text>(2E)-dodecenoyl-CoA + NADPH + H(+) = dodecanoyl-CoA + NADP(+)</text>
        <dbReference type="Rhea" id="RHEA:44964"/>
        <dbReference type="ChEBI" id="CHEBI:15378"/>
        <dbReference type="ChEBI" id="CHEBI:57330"/>
        <dbReference type="ChEBI" id="CHEBI:57375"/>
        <dbReference type="ChEBI" id="CHEBI:57783"/>
        <dbReference type="ChEBI" id="CHEBI:58349"/>
    </reaction>
    <physiologicalReaction direction="left-to-right" evidence="15">
        <dbReference type="Rhea" id="RHEA:44965"/>
    </physiologicalReaction>
</comment>
<dbReference type="SMART" id="SM00822">
    <property type="entry name" value="PKS_KR"/>
    <property type="match status" value="1"/>
</dbReference>